<protein>
    <submittedName>
        <fullName evidence="1">Cell division control 6</fullName>
    </submittedName>
</protein>
<dbReference type="EMBL" id="BKCP01004960">
    <property type="protein sequence ID" value="GER34823.1"/>
    <property type="molecule type" value="Genomic_DNA"/>
</dbReference>
<keyword evidence="1" id="KW-0132">Cell division</keyword>
<dbReference type="Proteomes" id="UP000325081">
    <property type="component" value="Unassembled WGS sequence"/>
</dbReference>
<sequence>MTKSSHCQAFTVINGESGATSTAFAHCRKSSDLLSLQLNSQVVPQEYSAPREARHHVPRLPDEYLKKKKKNINRLIITILERDLKYAMHVSYKPSGRSLWAPVDSSLRVTKASALGKGLVSCSDKGVIIPMLMSINRLRANLW</sequence>
<proteinExistence type="predicted"/>
<organism evidence="1 2">
    <name type="scientific">Striga asiatica</name>
    <name type="common">Asiatic witchweed</name>
    <name type="synonym">Buchnera asiatica</name>
    <dbReference type="NCBI Taxonomy" id="4170"/>
    <lineage>
        <taxon>Eukaryota</taxon>
        <taxon>Viridiplantae</taxon>
        <taxon>Streptophyta</taxon>
        <taxon>Embryophyta</taxon>
        <taxon>Tracheophyta</taxon>
        <taxon>Spermatophyta</taxon>
        <taxon>Magnoliopsida</taxon>
        <taxon>eudicotyledons</taxon>
        <taxon>Gunneridae</taxon>
        <taxon>Pentapetalae</taxon>
        <taxon>asterids</taxon>
        <taxon>lamiids</taxon>
        <taxon>Lamiales</taxon>
        <taxon>Orobanchaceae</taxon>
        <taxon>Buchnereae</taxon>
        <taxon>Striga</taxon>
    </lineage>
</organism>
<keyword evidence="2" id="KW-1185">Reference proteome</keyword>
<dbReference type="AlphaFoldDB" id="A0A5A7PPM4"/>
<reference evidence="2" key="1">
    <citation type="journal article" date="2019" name="Curr. Biol.">
        <title>Genome Sequence of Striga asiatica Provides Insight into the Evolution of Plant Parasitism.</title>
        <authorList>
            <person name="Yoshida S."/>
            <person name="Kim S."/>
            <person name="Wafula E.K."/>
            <person name="Tanskanen J."/>
            <person name="Kim Y.M."/>
            <person name="Honaas L."/>
            <person name="Yang Z."/>
            <person name="Spallek T."/>
            <person name="Conn C.E."/>
            <person name="Ichihashi Y."/>
            <person name="Cheong K."/>
            <person name="Cui S."/>
            <person name="Der J.P."/>
            <person name="Gundlach H."/>
            <person name="Jiao Y."/>
            <person name="Hori C."/>
            <person name="Ishida J.K."/>
            <person name="Kasahara H."/>
            <person name="Kiba T."/>
            <person name="Kim M.S."/>
            <person name="Koo N."/>
            <person name="Laohavisit A."/>
            <person name="Lee Y.H."/>
            <person name="Lumba S."/>
            <person name="McCourt P."/>
            <person name="Mortimer J.C."/>
            <person name="Mutuku J.M."/>
            <person name="Nomura T."/>
            <person name="Sasaki-Sekimoto Y."/>
            <person name="Seto Y."/>
            <person name="Wang Y."/>
            <person name="Wakatake T."/>
            <person name="Sakakibara H."/>
            <person name="Demura T."/>
            <person name="Yamaguchi S."/>
            <person name="Yoneyama K."/>
            <person name="Manabe R.I."/>
            <person name="Nelson D.C."/>
            <person name="Schulman A.H."/>
            <person name="Timko M.P."/>
            <person name="dePamphilis C.W."/>
            <person name="Choi D."/>
            <person name="Shirasu K."/>
        </authorList>
    </citation>
    <scope>NUCLEOTIDE SEQUENCE [LARGE SCALE GENOMIC DNA]</scope>
    <source>
        <strain evidence="2">cv. UVA1</strain>
    </source>
</reference>
<comment type="caution">
    <text evidence="1">The sequence shown here is derived from an EMBL/GenBank/DDBJ whole genome shotgun (WGS) entry which is preliminary data.</text>
</comment>
<evidence type="ECO:0000313" key="1">
    <source>
        <dbReference type="EMBL" id="GER34823.1"/>
    </source>
</evidence>
<evidence type="ECO:0000313" key="2">
    <source>
        <dbReference type="Proteomes" id="UP000325081"/>
    </source>
</evidence>
<accession>A0A5A7PPM4</accession>
<keyword evidence="1" id="KW-0131">Cell cycle</keyword>
<dbReference type="GO" id="GO:0051301">
    <property type="term" value="P:cell division"/>
    <property type="evidence" value="ECO:0007669"/>
    <property type="project" value="UniProtKB-KW"/>
</dbReference>
<gene>
    <name evidence="1" type="ORF">STAS_11069</name>
</gene>
<name>A0A5A7PPM4_STRAF</name>